<dbReference type="AlphaFoldDB" id="X1PT09"/>
<sequence>MFENLNLLIKKNTLTAIVGESGSGKTTLVSLLQNIYPLQKGNIRIGDLDLKHISTDSLRKLVAVVPQKIDLFAGSVVENIALGAYEPEMEKVLSICRKLNIIEFIEKLPNGFYTYIGENGVNLSGGEKQRIAIARALYKNPEILILDEATSSLDSASEQYVHNAIQQLKSQHKTVIVIAHRLSTVMRADQIILLKIIPCLKNLFLWITKKIYLKLSGLKTLLKVR</sequence>
<dbReference type="Pfam" id="PF00005">
    <property type="entry name" value="ABC_tran"/>
    <property type="match status" value="1"/>
</dbReference>
<proteinExistence type="predicted"/>
<evidence type="ECO:0000256" key="1">
    <source>
        <dbReference type="ARBA" id="ARBA00022741"/>
    </source>
</evidence>
<name>X1PT09_9ZZZZ</name>
<dbReference type="SMART" id="SM00382">
    <property type="entry name" value="AAA"/>
    <property type="match status" value="1"/>
</dbReference>
<dbReference type="SUPFAM" id="SSF52540">
    <property type="entry name" value="P-loop containing nucleoside triphosphate hydrolases"/>
    <property type="match status" value="1"/>
</dbReference>
<dbReference type="PROSITE" id="PS00211">
    <property type="entry name" value="ABC_TRANSPORTER_1"/>
    <property type="match status" value="1"/>
</dbReference>
<evidence type="ECO:0000259" key="3">
    <source>
        <dbReference type="PROSITE" id="PS50893"/>
    </source>
</evidence>
<dbReference type="InterPro" id="IPR039421">
    <property type="entry name" value="Type_1_exporter"/>
</dbReference>
<dbReference type="EMBL" id="BARW01001367">
    <property type="protein sequence ID" value="GAI59387.1"/>
    <property type="molecule type" value="Genomic_DNA"/>
</dbReference>
<dbReference type="GO" id="GO:0005524">
    <property type="term" value="F:ATP binding"/>
    <property type="evidence" value="ECO:0007669"/>
    <property type="project" value="UniProtKB-KW"/>
</dbReference>
<dbReference type="GO" id="GO:0034040">
    <property type="term" value="F:ATPase-coupled lipid transmembrane transporter activity"/>
    <property type="evidence" value="ECO:0007669"/>
    <property type="project" value="TreeGrafter"/>
</dbReference>
<dbReference type="PANTHER" id="PTHR24221">
    <property type="entry name" value="ATP-BINDING CASSETTE SUB-FAMILY B"/>
    <property type="match status" value="1"/>
</dbReference>
<gene>
    <name evidence="4" type="ORF">S12H4_04437</name>
</gene>
<comment type="caution">
    <text evidence="4">The sequence shown here is derived from an EMBL/GenBank/DDBJ whole genome shotgun (WGS) entry which is preliminary data.</text>
</comment>
<keyword evidence="1" id="KW-0547">Nucleotide-binding</keyword>
<dbReference type="InterPro" id="IPR017871">
    <property type="entry name" value="ABC_transporter-like_CS"/>
</dbReference>
<dbReference type="InterPro" id="IPR003439">
    <property type="entry name" value="ABC_transporter-like_ATP-bd"/>
</dbReference>
<evidence type="ECO:0000313" key="4">
    <source>
        <dbReference type="EMBL" id="GAI59387.1"/>
    </source>
</evidence>
<dbReference type="InterPro" id="IPR027417">
    <property type="entry name" value="P-loop_NTPase"/>
</dbReference>
<dbReference type="PROSITE" id="PS50893">
    <property type="entry name" value="ABC_TRANSPORTER_2"/>
    <property type="match status" value="1"/>
</dbReference>
<feature type="domain" description="ABC transporter" evidence="3">
    <location>
        <begin position="1"/>
        <end position="221"/>
    </location>
</feature>
<protein>
    <recommendedName>
        <fullName evidence="3">ABC transporter domain-containing protein</fullName>
    </recommendedName>
</protein>
<dbReference type="Gene3D" id="3.40.50.300">
    <property type="entry name" value="P-loop containing nucleotide triphosphate hydrolases"/>
    <property type="match status" value="1"/>
</dbReference>
<dbReference type="PANTHER" id="PTHR24221:SF654">
    <property type="entry name" value="ATP-BINDING CASSETTE SUB-FAMILY B MEMBER 6"/>
    <property type="match status" value="1"/>
</dbReference>
<dbReference type="InterPro" id="IPR003593">
    <property type="entry name" value="AAA+_ATPase"/>
</dbReference>
<dbReference type="GO" id="GO:0016887">
    <property type="term" value="F:ATP hydrolysis activity"/>
    <property type="evidence" value="ECO:0007669"/>
    <property type="project" value="InterPro"/>
</dbReference>
<reference evidence="4" key="1">
    <citation type="journal article" date="2014" name="Front. Microbiol.">
        <title>High frequency of phylogenetically diverse reductive dehalogenase-homologous genes in deep subseafloor sedimentary metagenomes.</title>
        <authorList>
            <person name="Kawai M."/>
            <person name="Futagami T."/>
            <person name="Toyoda A."/>
            <person name="Takaki Y."/>
            <person name="Nishi S."/>
            <person name="Hori S."/>
            <person name="Arai W."/>
            <person name="Tsubouchi T."/>
            <person name="Morono Y."/>
            <person name="Uchiyama I."/>
            <person name="Ito T."/>
            <person name="Fujiyama A."/>
            <person name="Inagaki F."/>
            <person name="Takami H."/>
        </authorList>
    </citation>
    <scope>NUCLEOTIDE SEQUENCE</scope>
    <source>
        <strain evidence="4">Expedition CK06-06</strain>
    </source>
</reference>
<accession>X1PT09</accession>
<organism evidence="4">
    <name type="scientific">marine sediment metagenome</name>
    <dbReference type="NCBI Taxonomy" id="412755"/>
    <lineage>
        <taxon>unclassified sequences</taxon>
        <taxon>metagenomes</taxon>
        <taxon>ecological metagenomes</taxon>
    </lineage>
</organism>
<keyword evidence="2" id="KW-0067">ATP-binding</keyword>
<evidence type="ECO:0000256" key="2">
    <source>
        <dbReference type="ARBA" id="ARBA00022840"/>
    </source>
</evidence>